<feature type="compositionally biased region" description="Acidic residues" evidence="4">
    <location>
        <begin position="233"/>
        <end position="250"/>
    </location>
</feature>
<gene>
    <name evidence="7" type="ORF">Cvel_18980</name>
</gene>
<dbReference type="Pfam" id="PF04825">
    <property type="entry name" value="Rad21_Rec8_N"/>
    <property type="match status" value="1"/>
</dbReference>
<feature type="compositionally biased region" description="Low complexity" evidence="4">
    <location>
        <begin position="635"/>
        <end position="658"/>
    </location>
</feature>
<dbReference type="GO" id="GO:0003682">
    <property type="term" value="F:chromatin binding"/>
    <property type="evidence" value="ECO:0007669"/>
    <property type="project" value="TreeGrafter"/>
</dbReference>
<feature type="region of interest" description="Disordered" evidence="4">
    <location>
        <begin position="635"/>
        <end position="674"/>
    </location>
</feature>
<dbReference type="InterPro" id="IPR036390">
    <property type="entry name" value="WH_DNA-bd_sf"/>
</dbReference>
<dbReference type="AlphaFoldDB" id="A0A0G4FWG1"/>
<organism evidence="7">
    <name type="scientific">Chromera velia CCMP2878</name>
    <dbReference type="NCBI Taxonomy" id="1169474"/>
    <lineage>
        <taxon>Eukaryota</taxon>
        <taxon>Sar</taxon>
        <taxon>Alveolata</taxon>
        <taxon>Colpodellida</taxon>
        <taxon>Chromeraceae</taxon>
        <taxon>Chromera</taxon>
    </lineage>
</organism>
<dbReference type="PANTHER" id="PTHR12585:SF69">
    <property type="entry name" value="FI11703P"/>
    <property type="match status" value="1"/>
</dbReference>
<reference evidence="7" key="1">
    <citation type="submission" date="2014-11" db="EMBL/GenBank/DDBJ databases">
        <authorList>
            <person name="Otto D Thomas"/>
            <person name="Naeem Raeece"/>
        </authorList>
    </citation>
    <scope>NUCLEOTIDE SEQUENCE</scope>
</reference>
<feature type="domain" description="Rad21/Rec8-like protein C-terminal eukaryotic" evidence="5">
    <location>
        <begin position="679"/>
        <end position="723"/>
    </location>
</feature>
<evidence type="ECO:0000256" key="1">
    <source>
        <dbReference type="ARBA" id="ARBA00004123"/>
    </source>
</evidence>
<dbReference type="InterPro" id="IPR006910">
    <property type="entry name" value="Rad21_Rec8_N"/>
</dbReference>
<dbReference type="InterPro" id="IPR039781">
    <property type="entry name" value="Rad21/Rec8-like"/>
</dbReference>
<dbReference type="Pfam" id="PF04824">
    <property type="entry name" value="Rad21_Rec8"/>
    <property type="match status" value="1"/>
</dbReference>
<comment type="similarity">
    <text evidence="2">Belongs to the rad21 family.</text>
</comment>
<evidence type="ECO:0000256" key="2">
    <source>
        <dbReference type="ARBA" id="ARBA00009870"/>
    </source>
</evidence>
<feature type="region of interest" description="Disordered" evidence="4">
    <location>
        <begin position="94"/>
        <end position="126"/>
    </location>
</feature>
<evidence type="ECO:0000256" key="3">
    <source>
        <dbReference type="ARBA" id="ARBA00023242"/>
    </source>
</evidence>
<evidence type="ECO:0008006" key="8">
    <source>
        <dbReference type="Google" id="ProtNLM"/>
    </source>
</evidence>
<feature type="compositionally biased region" description="Low complexity" evidence="4">
    <location>
        <begin position="558"/>
        <end position="573"/>
    </location>
</feature>
<feature type="compositionally biased region" description="Gly residues" evidence="4">
    <location>
        <begin position="94"/>
        <end position="105"/>
    </location>
</feature>
<feature type="region of interest" description="Disordered" evidence="4">
    <location>
        <begin position="154"/>
        <end position="186"/>
    </location>
</feature>
<dbReference type="GO" id="GO:0008278">
    <property type="term" value="C:cohesin complex"/>
    <property type="evidence" value="ECO:0007669"/>
    <property type="project" value="InterPro"/>
</dbReference>
<feature type="compositionally biased region" description="Basic and acidic residues" evidence="4">
    <location>
        <begin position="158"/>
        <end position="173"/>
    </location>
</feature>
<feature type="compositionally biased region" description="Acidic residues" evidence="4">
    <location>
        <begin position="468"/>
        <end position="478"/>
    </location>
</feature>
<feature type="compositionally biased region" description="Acidic residues" evidence="4">
    <location>
        <begin position="745"/>
        <end position="759"/>
    </location>
</feature>
<evidence type="ECO:0000313" key="7">
    <source>
        <dbReference type="EMBL" id="CEM19168.1"/>
    </source>
</evidence>
<comment type="subcellular location">
    <subcellularLocation>
        <location evidence="1">Nucleus</location>
    </subcellularLocation>
</comment>
<dbReference type="PANTHER" id="PTHR12585">
    <property type="entry name" value="SCC1 / RAD21 FAMILY MEMBER"/>
    <property type="match status" value="1"/>
</dbReference>
<sequence>MSSLSSIWSPQGVLGTVYLAAYHEKKLKERDVLDADLRASLDQLLSAEMPRMNLRLSSGAMIGVIRIFSKKAFHLQKELEEVLEKIRANARLGGAGGRGVEGGRAGAAAQNDEEADASQGREGRAGGQGTDLLLLGAGDIDIFSLDLSQQIPSALSERPVRNRERDEQRERRSSLHTQELPGFPHDRGIGLGDLDILGIGGDDGMLLDWMDQDDLGPSGGGLGEGMRFSEFPPEFDSEEGDGEGEGDEGMEGLLEGGEGDGGEGGGGAAAAGAVGDAERGDPMGLDAPPPPEVPVSPLGDEVDGGGGMEWEEMDEDRERRLPENPAAAAAAAAAAGPPLEEGRDGRVSDVISDIGSDFEGDGPVAAAQEDPDDAPGDGKKRKRPPPSQYMGLVDAPGATQIPWETMDAWKQEEKRKMHLRPLFGPRLHVPFLPRYPAPISFLPPRLFAFLNMTGDSSKVSGPMVGDVPDNEQLQEEGGDGYFDMEGGGDDEGVIGGGNDAEPRPPLQQSPRGRSEHQQQPPSPSRQTGGREGGMSPNNHSMIRSPRSAPRSPTALQRLSASSPSHPAPDSLLDVMREGKEGVLRRTARKRRHREDGEEEEEGGAANAEDAYVGFSARTEKMLMFLKARSAAAVESAAAADSAPSSSAAAAAASPVSLSRQGRFSAREDARGFGGPAELSYAALSAGKPREVAACTFFELLVLKTKGLIDVQQDGPFEDIRIVPCSRPWQEEQEEEEEERENRPDEEQEEEEEEEEEGWD</sequence>
<evidence type="ECO:0000259" key="6">
    <source>
        <dbReference type="Pfam" id="PF04825"/>
    </source>
</evidence>
<dbReference type="GO" id="GO:0007062">
    <property type="term" value="P:sister chromatid cohesion"/>
    <property type="evidence" value="ECO:0007669"/>
    <property type="project" value="InterPro"/>
</dbReference>
<protein>
    <recommendedName>
        <fullName evidence="8">Rad21/Rec8-like protein N-terminal domain-containing protein</fullName>
    </recommendedName>
</protein>
<feature type="region of interest" description="Disordered" evidence="4">
    <location>
        <begin position="218"/>
        <end position="400"/>
    </location>
</feature>
<accession>A0A0G4FWG1</accession>
<proteinExistence type="inferred from homology"/>
<evidence type="ECO:0000259" key="5">
    <source>
        <dbReference type="Pfam" id="PF04824"/>
    </source>
</evidence>
<dbReference type="Gene3D" id="1.10.10.580">
    <property type="entry name" value="Structural maintenance of chromosome 1. Chain E"/>
    <property type="match status" value="1"/>
</dbReference>
<feature type="compositionally biased region" description="Low complexity" evidence="4">
    <location>
        <begin position="326"/>
        <end position="335"/>
    </location>
</feature>
<feature type="region of interest" description="Disordered" evidence="4">
    <location>
        <begin position="720"/>
        <end position="759"/>
    </location>
</feature>
<dbReference type="VEuPathDB" id="CryptoDB:Cvel_18980"/>
<feature type="region of interest" description="Disordered" evidence="4">
    <location>
        <begin position="460"/>
        <end position="611"/>
    </location>
</feature>
<name>A0A0G4FWG1_9ALVE</name>
<dbReference type="GO" id="GO:1990414">
    <property type="term" value="P:replication-born double-strand break repair via sister chromatid exchange"/>
    <property type="evidence" value="ECO:0007669"/>
    <property type="project" value="TreeGrafter"/>
</dbReference>
<feature type="domain" description="Rad21/Rec8-like protein N-terminal" evidence="6">
    <location>
        <begin position="6"/>
        <end position="91"/>
    </location>
</feature>
<dbReference type="EMBL" id="CDMZ01000668">
    <property type="protein sequence ID" value="CEM19168.1"/>
    <property type="molecule type" value="Genomic_DNA"/>
</dbReference>
<dbReference type="SUPFAM" id="SSF46785">
    <property type="entry name" value="Winged helix' DNA-binding domain"/>
    <property type="match status" value="1"/>
</dbReference>
<dbReference type="InterPro" id="IPR023093">
    <property type="entry name" value="ScpA-like_C"/>
</dbReference>
<dbReference type="InterPro" id="IPR006909">
    <property type="entry name" value="Rad21/Rec8_C_eu"/>
</dbReference>
<evidence type="ECO:0000256" key="4">
    <source>
        <dbReference type="SAM" id="MobiDB-lite"/>
    </source>
</evidence>
<keyword evidence="3" id="KW-0539">Nucleus</keyword>
<feature type="compositionally biased region" description="Basic and acidic residues" evidence="4">
    <location>
        <begin position="574"/>
        <end position="583"/>
    </location>
</feature>
<dbReference type="GO" id="GO:0005634">
    <property type="term" value="C:nucleus"/>
    <property type="evidence" value="ECO:0007669"/>
    <property type="project" value="UniProtKB-SubCell"/>
</dbReference>